<gene>
    <name evidence="3" type="ORF">GCM10017577_19910</name>
</gene>
<reference evidence="3" key="1">
    <citation type="journal article" date="2014" name="Int. J. Syst. Evol. Microbiol.">
        <title>Complete genome sequence of Corynebacterium casei LMG S-19264T (=DSM 44701T), isolated from a smear-ripened cheese.</title>
        <authorList>
            <consortium name="US DOE Joint Genome Institute (JGI-PGF)"/>
            <person name="Walter F."/>
            <person name="Albersmeier A."/>
            <person name="Kalinowski J."/>
            <person name="Ruckert C."/>
        </authorList>
    </citation>
    <scope>NUCLEOTIDE SEQUENCE</scope>
    <source>
        <strain evidence="3">VKM Ac-1069</strain>
    </source>
</reference>
<dbReference type="InterPro" id="IPR039422">
    <property type="entry name" value="MarR/SlyA-like"/>
</dbReference>
<dbReference type="PANTHER" id="PTHR33164:SF43">
    <property type="entry name" value="HTH-TYPE TRANSCRIPTIONAL REPRESSOR YETL"/>
    <property type="match status" value="1"/>
</dbReference>
<protein>
    <recommendedName>
        <fullName evidence="2">HTH marR-type domain-containing protein</fullName>
    </recommendedName>
</protein>
<dbReference type="Pfam" id="PF12802">
    <property type="entry name" value="MarR_2"/>
    <property type="match status" value="1"/>
</dbReference>
<dbReference type="Proteomes" id="UP001143463">
    <property type="component" value="Unassembled WGS sequence"/>
</dbReference>
<feature type="region of interest" description="Disordered" evidence="1">
    <location>
        <begin position="143"/>
        <end position="176"/>
    </location>
</feature>
<evidence type="ECO:0000259" key="2">
    <source>
        <dbReference type="PROSITE" id="PS50995"/>
    </source>
</evidence>
<dbReference type="PROSITE" id="PS50995">
    <property type="entry name" value="HTH_MARR_2"/>
    <property type="match status" value="1"/>
</dbReference>
<keyword evidence="4" id="KW-1185">Reference proteome</keyword>
<dbReference type="EMBL" id="BSFQ01000006">
    <property type="protein sequence ID" value="GLL10850.1"/>
    <property type="molecule type" value="Genomic_DNA"/>
</dbReference>
<evidence type="ECO:0000256" key="1">
    <source>
        <dbReference type="SAM" id="MobiDB-lite"/>
    </source>
</evidence>
<sequence>MTSPGTGPVPDPSGRRAGEAVLLAAARLTALLDEAASGEGLTPLQARFLRTLRDPVPQGRLAAALGIDPARVSALTRELAERGLVERVRADGDRRQRVTRPTPEGEAVVARVGARLAAATPLTRALDRVERERLAELLERVVSHPGAPAAGHAEQPDRPLADGGSPGGHDGSVKSM</sequence>
<evidence type="ECO:0000313" key="4">
    <source>
        <dbReference type="Proteomes" id="UP001143463"/>
    </source>
</evidence>
<dbReference type="InterPro" id="IPR036390">
    <property type="entry name" value="WH_DNA-bd_sf"/>
</dbReference>
<dbReference type="SMART" id="SM00347">
    <property type="entry name" value="HTH_MARR"/>
    <property type="match status" value="1"/>
</dbReference>
<accession>A0A9W6L2B4</accession>
<comment type="caution">
    <text evidence="3">The sequence shown here is derived from an EMBL/GenBank/DDBJ whole genome shotgun (WGS) entry which is preliminary data.</text>
</comment>
<dbReference type="PANTHER" id="PTHR33164">
    <property type="entry name" value="TRANSCRIPTIONAL REGULATOR, MARR FAMILY"/>
    <property type="match status" value="1"/>
</dbReference>
<dbReference type="GO" id="GO:0006950">
    <property type="term" value="P:response to stress"/>
    <property type="evidence" value="ECO:0007669"/>
    <property type="project" value="TreeGrafter"/>
</dbReference>
<feature type="domain" description="HTH marR-type" evidence="2">
    <location>
        <begin position="14"/>
        <end position="143"/>
    </location>
</feature>
<dbReference type="RefSeq" id="WP_051737287.1">
    <property type="nucleotide sequence ID" value="NZ_BAAAUZ010000079.1"/>
</dbReference>
<organism evidence="3 4">
    <name type="scientific">Pseudonocardia halophobica</name>
    <dbReference type="NCBI Taxonomy" id="29401"/>
    <lineage>
        <taxon>Bacteria</taxon>
        <taxon>Bacillati</taxon>
        <taxon>Actinomycetota</taxon>
        <taxon>Actinomycetes</taxon>
        <taxon>Pseudonocardiales</taxon>
        <taxon>Pseudonocardiaceae</taxon>
        <taxon>Pseudonocardia</taxon>
    </lineage>
</organism>
<dbReference type="AlphaFoldDB" id="A0A9W6L2B4"/>
<dbReference type="PRINTS" id="PR00598">
    <property type="entry name" value="HTHMARR"/>
</dbReference>
<proteinExistence type="predicted"/>
<dbReference type="Gene3D" id="1.10.10.10">
    <property type="entry name" value="Winged helix-like DNA-binding domain superfamily/Winged helix DNA-binding domain"/>
    <property type="match status" value="1"/>
</dbReference>
<dbReference type="InterPro" id="IPR036388">
    <property type="entry name" value="WH-like_DNA-bd_sf"/>
</dbReference>
<reference evidence="3" key="2">
    <citation type="submission" date="2023-01" db="EMBL/GenBank/DDBJ databases">
        <authorList>
            <person name="Sun Q."/>
            <person name="Evtushenko L."/>
        </authorList>
    </citation>
    <scope>NUCLEOTIDE SEQUENCE</scope>
    <source>
        <strain evidence="3">VKM Ac-1069</strain>
    </source>
</reference>
<dbReference type="SUPFAM" id="SSF46785">
    <property type="entry name" value="Winged helix' DNA-binding domain"/>
    <property type="match status" value="1"/>
</dbReference>
<evidence type="ECO:0000313" key="3">
    <source>
        <dbReference type="EMBL" id="GLL10850.1"/>
    </source>
</evidence>
<dbReference type="InterPro" id="IPR000835">
    <property type="entry name" value="HTH_MarR-typ"/>
</dbReference>
<dbReference type="GO" id="GO:0003700">
    <property type="term" value="F:DNA-binding transcription factor activity"/>
    <property type="evidence" value="ECO:0007669"/>
    <property type="project" value="InterPro"/>
</dbReference>
<name>A0A9W6L2B4_9PSEU</name>